<protein>
    <submittedName>
        <fullName evidence="1">Uncharacterized protein</fullName>
    </submittedName>
</protein>
<name>A0A7W6WDA7_9HYPH</name>
<reference evidence="1 2" key="1">
    <citation type="submission" date="2020-08" db="EMBL/GenBank/DDBJ databases">
        <title>Genomic Encyclopedia of Type Strains, Phase IV (KMG-V): Genome sequencing to study the core and pangenomes of soil and plant-associated prokaryotes.</title>
        <authorList>
            <person name="Whitman W."/>
        </authorList>
    </citation>
    <scope>NUCLEOTIDE SEQUENCE [LARGE SCALE GENOMIC DNA]</scope>
    <source>
        <strain evidence="1 2">SEMIA 402</strain>
    </source>
</reference>
<gene>
    <name evidence="1" type="ORF">GGE12_001178</name>
</gene>
<comment type="caution">
    <text evidence="1">The sequence shown here is derived from an EMBL/GenBank/DDBJ whole genome shotgun (WGS) entry which is preliminary data.</text>
</comment>
<dbReference type="AlphaFoldDB" id="A0A7W6WDA7"/>
<accession>A0A7W6WDA7</accession>
<dbReference type="EMBL" id="JACIGM010000002">
    <property type="protein sequence ID" value="MBB4273424.1"/>
    <property type="molecule type" value="Genomic_DNA"/>
</dbReference>
<organism evidence="1 2">
    <name type="scientific">Rhizobium mongolense</name>
    <dbReference type="NCBI Taxonomy" id="57676"/>
    <lineage>
        <taxon>Bacteria</taxon>
        <taxon>Pseudomonadati</taxon>
        <taxon>Pseudomonadota</taxon>
        <taxon>Alphaproteobacteria</taxon>
        <taxon>Hyphomicrobiales</taxon>
        <taxon>Rhizobiaceae</taxon>
        <taxon>Rhizobium/Agrobacterium group</taxon>
        <taxon>Rhizobium</taxon>
    </lineage>
</organism>
<sequence>MSAWRQFLGPIANCRIGLLHLGATRRFCHLADRCLNETSSNKIARNKLLNSFAYRVQ</sequence>
<evidence type="ECO:0000313" key="2">
    <source>
        <dbReference type="Proteomes" id="UP000533641"/>
    </source>
</evidence>
<evidence type="ECO:0000313" key="1">
    <source>
        <dbReference type="EMBL" id="MBB4273424.1"/>
    </source>
</evidence>
<dbReference type="Proteomes" id="UP000533641">
    <property type="component" value="Unassembled WGS sequence"/>
</dbReference>
<proteinExistence type="predicted"/>